<dbReference type="PANTHER" id="PTHR44119">
    <property type="entry name" value="MAGNESIUM-CHELATASE SUBUNIT CHLH, CHLOROPLASTIC"/>
    <property type="match status" value="1"/>
</dbReference>
<keyword evidence="3" id="KW-1185">Reference proteome</keyword>
<dbReference type="InterPro" id="IPR003672">
    <property type="entry name" value="CobN/Mg_chltase"/>
</dbReference>
<reference evidence="2" key="2">
    <citation type="submission" date="2021-08" db="EMBL/GenBank/DDBJ databases">
        <authorList>
            <person name="Tani A."/>
            <person name="Ola A."/>
            <person name="Ogura Y."/>
            <person name="Katsura K."/>
            <person name="Hayashi T."/>
        </authorList>
    </citation>
    <scope>NUCLEOTIDE SEQUENCE</scope>
    <source>
        <strain evidence="2">DSM 23632</strain>
    </source>
</reference>
<organism evidence="2 3">
    <name type="scientific">Methylobacterium trifolii</name>
    <dbReference type="NCBI Taxonomy" id="1003092"/>
    <lineage>
        <taxon>Bacteria</taxon>
        <taxon>Pseudomonadati</taxon>
        <taxon>Pseudomonadota</taxon>
        <taxon>Alphaproteobacteria</taxon>
        <taxon>Hyphomicrobiales</taxon>
        <taxon>Methylobacteriaceae</taxon>
        <taxon>Methylobacterium</taxon>
    </lineage>
</organism>
<feature type="domain" description="CobN/magnesium chelatase" evidence="1">
    <location>
        <begin position="3"/>
        <end position="60"/>
    </location>
</feature>
<evidence type="ECO:0000259" key="1">
    <source>
        <dbReference type="Pfam" id="PF02514"/>
    </source>
</evidence>
<proteinExistence type="predicted"/>
<protein>
    <submittedName>
        <fullName evidence="2">Aerobic cobaltochelatase subunit CobN</fullName>
    </submittedName>
</protein>
<comment type="caution">
    <text evidence="2">The sequence shown here is derived from an EMBL/GenBank/DDBJ whole genome shotgun (WGS) entry which is preliminary data.</text>
</comment>
<dbReference type="Proteomes" id="UP001055057">
    <property type="component" value="Unassembled WGS sequence"/>
</dbReference>
<dbReference type="EMBL" id="BPRB01000122">
    <property type="protein sequence ID" value="GJE60269.1"/>
    <property type="molecule type" value="Genomic_DNA"/>
</dbReference>
<dbReference type="Pfam" id="PF02514">
    <property type="entry name" value="CobN-Mg_chel"/>
    <property type="match status" value="1"/>
</dbReference>
<reference evidence="2" key="1">
    <citation type="journal article" date="2021" name="Front. Microbiol.">
        <title>Comprehensive Comparative Genomics and Phenotyping of Methylobacterium Species.</title>
        <authorList>
            <person name="Alessa O."/>
            <person name="Ogura Y."/>
            <person name="Fujitani Y."/>
            <person name="Takami H."/>
            <person name="Hayashi T."/>
            <person name="Sahin N."/>
            <person name="Tani A."/>
        </authorList>
    </citation>
    <scope>NUCLEOTIDE SEQUENCE</scope>
    <source>
        <strain evidence="2">DSM 23632</strain>
    </source>
</reference>
<evidence type="ECO:0000313" key="2">
    <source>
        <dbReference type="EMBL" id="GJE60269.1"/>
    </source>
</evidence>
<dbReference type="PANTHER" id="PTHR44119:SF4">
    <property type="entry name" value="AEROBIC COBALTOCHELATASE SUBUNIT COBN"/>
    <property type="match status" value="1"/>
</dbReference>
<sequence>MLAATTDAVTDADFDRLYAAWIADPETFDRLRDANPEATRAILERFAEAQARGLWHSRRNAMPADALLPEAAE</sequence>
<gene>
    <name evidence="2" type="primary">cobN</name>
    <name evidence="2" type="ORF">MPOCJGCO_2380</name>
</gene>
<evidence type="ECO:0000313" key="3">
    <source>
        <dbReference type="Proteomes" id="UP001055057"/>
    </source>
</evidence>
<accession>A0ABQ4TYE3</accession>
<name>A0ABQ4TYE3_9HYPH</name>